<dbReference type="InterPro" id="IPR029016">
    <property type="entry name" value="GAF-like_dom_sf"/>
</dbReference>
<keyword evidence="5" id="KW-0418">Kinase</keyword>
<dbReference type="CDD" id="cd00130">
    <property type="entry name" value="PAS"/>
    <property type="match status" value="2"/>
</dbReference>
<dbReference type="InterPro" id="IPR003594">
    <property type="entry name" value="HATPase_dom"/>
</dbReference>
<dbReference type="Gene3D" id="3.30.565.10">
    <property type="entry name" value="Histidine kinase-like ATPase, C-terminal domain"/>
    <property type="match status" value="1"/>
</dbReference>
<keyword evidence="4" id="KW-0808">Transferase</keyword>
<evidence type="ECO:0000256" key="6">
    <source>
        <dbReference type="SAM" id="Coils"/>
    </source>
</evidence>
<organism evidence="9">
    <name type="scientific">uncultured Aureispira sp</name>
    <dbReference type="NCBI Taxonomy" id="1331704"/>
    <lineage>
        <taxon>Bacteria</taxon>
        <taxon>Pseudomonadati</taxon>
        <taxon>Bacteroidota</taxon>
        <taxon>Saprospiria</taxon>
        <taxon>Saprospirales</taxon>
        <taxon>Saprospiraceae</taxon>
        <taxon>Aureispira</taxon>
        <taxon>environmental samples</taxon>
    </lineage>
</organism>
<accession>A0A6S6TU10</accession>
<evidence type="ECO:0000259" key="7">
    <source>
        <dbReference type="PROSITE" id="PS50112"/>
    </source>
</evidence>
<dbReference type="PANTHER" id="PTHR43304">
    <property type="entry name" value="PHYTOCHROME-LIKE PROTEIN CPH1"/>
    <property type="match status" value="1"/>
</dbReference>
<gene>
    <name evidence="9" type="ORF">HELGO_WM18951</name>
</gene>
<proteinExistence type="predicted"/>
<dbReference type="InterPro" id="IPR013655">
    <property type="entry name" value="PAS_fold_3"/>
</dbReference>
<dbReference type="Gene3D" id="3.30.450.40">
    <property type="match status" value="1"/>
</dbReference>
<dbReference type="SMART" id="SM00091">
    <property type="entry name" value="PAS"/>
    <property type="match status" value="3"/>
</dbReference>
<dbReference type="SUPFAM" id="SSF55874">
    <property type="entry name" value="ATPase domain of HSP90 chaperone/DNA topoisomerase II/histidine kinase"/>
    <property type="match status" value="1"/>
</dbReference>
<dbReference type="InterPro" id="IPR000700">
    <property type="entry name" value="PAS-assoc_C"/>
</dbReference>
<dbReference type="EC" id="2.7.13.3" evidence="2"/>
<name>A0A6S6TU10_9BACT</name>
<dbReference type="Pfam" id="PF13185">
    <property type="entry name" value="GAF_2"/>
    <property type="match status" value="1"/>
</dbReference>
<sequence length="950" mass="109071">MENILAENNKEYKDLEDSFERVFELSPDCMLKVRTTDLKFIAVNQQACDLYGHSKSEFYAMSVFDIDLDHATRERIDLYLDKYRAGEVIDLEGTSKKKNGEVFPVQVRYCKVDKVHALATVRAIVEKKKSENLNTELSSVIDIKKRQNRELKLNRDVLRMVAQHKPILATLNVLAERMEDLLKGIRVSILLLKDKRLYAKVAPSLPSDFLEKIDGIHVGVDKLPCSVAAFSGKKNVVADLHNDPFYIGCRPLAEQYFITSCWSMPIVSSNGDVLGTFAFYSKTKRTPNAIEMDLILMATDLAEITIAQNYYEESLKKINKEYLDQNKELEATKVTLEEDKKILEEGEQQLNEAQRLSKVGSWQYSFDSQELLWSEQQYRMYGLDRSIPTRNLYPIYLEKISNRDADNLRAAIRAAIESDDPNFKYEHKFIDTEGNYKYILGIGRIEKDAQGLPLFIKGIEQDVTELKLAQAVAVRNELKFNELISNINEIVFIIDIANKSNYSNPITYINGDTMGLLGYTHQELKVDPFLWLNRIHPDDLDDVLEQGEELYRTGLPIAREYRFQRKEGDYLWIEDNISVGLGENNKGSKLYGSARDITKRKKSEAAILEGRERLQLATQAAQLGSYDWQVRENVLHWDDRMYALFGLDQKTEGLSKNEYIASIIHTDDRIRVMNAYLYNLSNKELFNFKNEYRIVVAGKVKYIESHVIFFRDKKGIVSRVIGTCLDVTERKEAEALLISNEEKDVLLKEIHHRVKNNLQVITSLLSLQSSYLKNEEQKRTFADSQYRINSMAIVHEMLYQSDNLSKLDYRNYLQELSEYLIQSIKGTNNNVELILKVPKINLGIDTAIPLGLLINEILTNSLKYGIKKDDAGIISIAIRRVETQNKDVLESSFVLEIGDNGAGYSDTINFRNSNSLGLRLINNLTRQLEGVMKKDPSKKGTNYIISFKEV</sequence>
<keyword evidence="3" id="KW-0597">Phosphoprotein</keyword>
<comment type="catalytic activity">
    <reaction evidence="1">
        <text>ATP + protein L-histidine = ADP + protein N-phospho-L-histidine.</text>
        <dbReference type="EC" id="2.7.13.3"/>
    </reaction>
</comment>
<dbReference type="GO" id="GO:0004673">
    <property type="term" value="F:protein histidine kinase activity"/>
    <property type="evidence" value="ECO:0007669"/>
    <property type="project" value="UniProtKB-EC"/>
</dbReference>
<dbReference type="Pfam" id="PF07568">
    <property type="entry name" value="HisKA_2"/>
    <property type="match status" value="1"/>
</dbReference>
<dbReference type="Pfam" id="PF13426">
    <property type="entry name" value="PAS_9"/>
    <property type="match status" value="1"/>
</dbReference>
<evidence type="ECO:0000256" key="5">
    <source>
        <dbReference type="ARBA" id="ARBA00022777"/>
    </source>
</evidence>
<dbReference type="InterPro" id="IPR000014">
    <property type="entry name" value="PAS"/>
</dbReference>
<feature type="domain" description="PAC" evidence="8">
    <location>
        <begin position="557"/>
        <end position="609"/>
    </location>
</feature>
<evidence type="ECO:0000256" key="4">
    <source>
        <dbReference type="ARBA" id="ARBA00022679"/>
    </source>
</evidence>
<feature type="domain" description="PAS" evidence="7">
    <location>
        <begin position="476"/>
        <end position="554"/>
    </location>
</feature>
<keyword evidence="6" id="KW-0175">Coiled coil</keyword>
<dbReference type="PROSITE" id="PS50113">
    <property type="entry name" value="PAC"/>
    <property type="match status" value="3"/>
</dbReference>
<dbReference type="PROSITE" id="PS50112">
    <property type="entry name" value="PAS"/>
    <property type="match status" value="1"/>
</dbReference>
<feature type="domain" description="PAC" evidence="8">
    <location>
        <begin position="686"/>
        <end position="739"/>
    </location>
</feature>
<feature type="domain" description="PAC" evidence="8">
    <location>
        <begin position="423"/>
        <end position="475"/>
    </location>
</feature>
<dbReference type="InterPro" id="IPR003018">
    <property type="entry name" value="GAF"/>
</dbReference>
<dbReference type="InterPro" id="IPR035965">
    <property type="entry name" value="PAS-like_dom_sf"/>
</dbReference>
<evidence type="ECO:0000259" key="8">
    <source>
        <dbReference type="PROSITE" id="PS50113"/>
    </source>
</evidence>
<dbReference type="InterPro" id="IPR001610">
    <property type="entry name" value="PAC"/>
</dbReference>
<dbReference type="NCBIfam" id="TIGR00229">
    <property type="entry name" value="sensory_box"/>
    <property type="match status" value="2"/>
</dbReference>
<dbReference type="InterPro" id="IPR011495">
    <property type="entry name" value="Sig_transdc_His_kin_sub2_dim/P"/>
</dbReference>
<dbReference type="SMART" id="SM00086">
    <property type="entry name" value="PAC"/>
    <property type="match status" value="4"/>
</dbReference>
<reference evidence="9" key="1">
    <citation type="submission" date="2020-01" db="EMBL/GenBank/DDBJ databases">
        <authorList>
            <person name="Meier V. D."/>
            <person name="Meier V D."/>
        </authorList>
    </citation>
    <scope>NUCLEOTIDE SEQUENCE</scope>
    <source>
        <strain evidence="9">HLG_WM_MAG_10</strain>
    </source>
</reference>
<evidence type="ECO:0000256" key="3">
    <source>
        <dbReference type="ARBA" id="ARBA00022553"/>
    </source>
</evidence>
<dbReference type="PANTHER" id="PTHR43304:SF1">
    <property type="entry name" value="PAC DOMAIN-CONTAINING PROTEIN"/>
    <property type="match status" value="1"/>
</dbReference>
<dbReference type="SUPFAM" id="SSF55785">
    <property type="entry name" value="PYP-like sensor domain (PAS domain)"/>
    <property type="match status" value="4"/>
</dbReference>
<dbReference type="Gene3D" id="3.30.450.20">
    <property type="entry name" value="PAS domain"/>
    <property type="match status" value="5"/>
</dbReference>
<feature type="coiled-coil region" evidence="6">
    <location>
        <begin position="312"/>
        <end position="356"/>
    </location>
</feature>
<dbReference type="AlphaFoldDB" id="A0A6S6TU10"/>
<dbReference type="InterPro" id="IPR036890">
    <property type="entry name" value="HATPase_C_sf"/>
</dbReference>
<dbReference type="SUPFAM" id="SSF55781">
    <property type="entry name" value="GAF domain-like"/>
    <property type="match status" value="1"/>
</dbReference>
<dbReference type="EMBL" id="CACVAQ010000320">
    <property type="protein sequence ID" value="CAA6822805.1"/>
    <property type="molecule type" value="Genomic_DNA"/>
</dbReference>
<protein>
    <recommendedName>
        <fullName evidence="2">histidine kinase</fullName>
        <ecNumber evidence="2">2.7.13.3</ecNumber>
    </recommendedName>
</protein>
<dbReference type="SMART" id="SM00065">
    <property type="entry name" value="GAF"/>
    <property type="match status" value="1"/>
</dbReference>
<dbReference type="Pfam" id="PF08447">
    <property type="entry name" value="PAS_3"/>
    <property type="match status" value="2"/>
</dbReference>
<dbReference type="InterPro" id="IPR052162">
    <property type="entry name" value="Sensor_kinase/Photoreceptor"/>
</dbReference>
<dbReference type="SMART" id="SM00387">
    <property type="entry name" value="HATPase_c"/>
    <property type="match status" value="1"/>
</dbReference>
<evidence type="ECO:0000256" key="1">
    <source>
        <dbReference type="ARBA" id="ARBA00000085"/>
    </source>
</evidence>
<evidence type="ECO:0000313" key="9">
    <source>
        <dbReference type="EMBL" id="CAA6822805.1"/>
    </source>
</evidence>
<evidence type="ECO:0000256" key="2">
    <source>
        <dbReference type="ARBA" id="ARBA00012438"/>
    </source>
</evidence>